<organism evidence="1 2">
    <name type="scientific">Alligator mississippiensis</name>
    <name type="common">American alligator</name>
    <dbReference type="NCBI Taxonomy" id="8496"/>
    <lineage>
        <taxon>Eukaryota</taxon>
        <taxon>Metazoa</taxon>
        <taxon>Chordata</taxon>
        <taxon>Craniata</taxon>
        <taxon>Vertebrata</taxon>
        <taxon>Euteleostomi</taxon>
        <taxon>Archelosauria</taxon>
        <taxon>Archosauria</taxon>
        <taxon>Crocodylia</taxon>
        <taxon>Alligatoridae</taxon>
        <taxon>Alligatorinae</taxon>
        <taxon>Alligator</taxon>
    </lineage>
</organism>
<dbReference type="Proteomes" id="UP000050525">
    <property type="component" value="Unassembled WGS sequence"/>
</dbReference>
<proteinExistence type="predicted"/>
<gene>
    <name evidence="1" type="ORF">Y1Q_0010857</name>
</gene>
<protein>
    <submittedName>
        <fullName evidence="1">Uncharacterized protein</fullName>
    </submittedName>
</protein>
<name>A0A151M750_ALLMI</name>
<evidence type="ECO:0000313" key="2">
    <source>
        <dbReference type="Proteomes" id="UP000050525"/>
    </source>
</evidence>
<dbReference type="EMBL" id="AKHW03006437">
    <property type="protein sequence ID" value="KYO20329.1"/>
    <property type="molecule type" value="Genomic_DNA"/>
</dbReference>
<dbReference type="AlphaFoldDB" id="A0A151M750"/>
<sequence length="73" mass="8009">MTVAEQNQVVCDIFQKEGIPKCLRQRAVKPFAPHISSRAVKASTVPGALFAFRMAPPTRSVSSTFDQLYSAII</sequence>
<accession>A0A151M750</accession>
<comment type="caution">
    <text evidence="1">The sequence shown here is derived from an EMBL/GenBank/DDBJ whole genome shotgun (WGS) entry which is preliminary data.</text>
</comment>
<keyword evidence="2" id="KW-1185">Reference proteome</keyword>
<reference evidence="1 2" key="1">
    <citation type="journal article" date="2012" name="Genome Biol.">
        <title>Sequencing three crocodilian genomes to illuminate the evolution of archosaurs and amniotes.</title>
        <authorList>
            <person name="St John J.A."/>
            <person name="Braun E.L."/>
            <person name="Isberg S.R."/>
            <person name="Miles L.G."/>
            <person name="Chong A.Y."/>
            <person name="Gongora J."/>
            <person name="Dalzell P."/>
            <person name="Moran C."/>
            <person name="Bed'hom B."/>
            <person name="Abzhanov A."/>
            <person name="Burgess S.C."/>
            <person name="Cooksey A.M."/>
            <person name="Castoe T.A."/>
            <person name="Crawford N.G."/>
            <person name="Densmore L.D."/>
            <person name="Drew J.C."/>
            <person name="Edwards S.V."/>
            <person name="Faircloth B.C."/>
            <person name="Fujita M.K."/>
            <person name="Greenwold M.J."/>
            <person name="Hoffmann F.G."/>
            <person name="Howard J.M."/>
            <person name="Iguchi T."/>
            <person name="Janes D.E."/>
            <person name="Khan S.Y."/>
            <person name="Kohno S."/>
            <person name="de Koning A.J."/>
            <person name="Lance S.L."/>
            <person name="McCarthy F.M."/>
            <person name="McCormack J.E."/>
            <person name="Merchant M.E."/>
            <person name="Peterson D.G."/>
            <person name="Pollock D.D."/>
            <person name="Pourmand N."/>
            <person name="Raney B.J."/>
            <person name="Roessler K.A."/>
            <person name="Sanford J.R."/>
            <person name="Sawyer R.H."/>
            <person name="Schmidt C.J."/>
            <person name="Triplett E.W."/>
            <person name="Tuberville T.D."/>
            <person name="Venegas-Anaya M."/>
            <person name="Howard J.T."/>
            <person name="Jarvis E.D."/>
            <person name="Guillette L.J.Jr."/>
            <person name="Glenn T.C."/>
            <person name="Green R.E."/>
            <person name="Ray D.A."/>
        </authorList>
    </citation>
    <scope>NUCLEOTIDE SEQUENCE [LARGE SCALE GENOMIC DNA]</scope>
    <source>
        <strain evidence="1">KSC_2009_1</strain>
    </source>
</reference>
<evidence type="ECO:0000313" key="1">
    <source>
        <dbReference type="EMBL" id="KYO20329.1"/>
    </source>
</evidence>